<evidence type="ECO:0000256" key="1">
    <source>
        <dbReference type="SAM" id="MobiDB-lite"/>
    </source>
</evidence>
<keyword evidence="2" id="KW-0812">Transmembrane</keyword>
<keyword evidence="4" id="KW-1185">Reference proteome</keyword>
<proteinExistence type="predicted"/>
<keyword evidence="2" id="KW-0472">Membrane</keyword>
<dbReference type="EMBL" id="BNEB01000001">
    <property type="protein sequence ID" value="GHI58622.1"/>
    <property type="molecule type" value="Genomic_DNA"/>
</dbReference>
<dbReference type="RefSeq" id="WP_189917153.1">
    <property type="nucleotide sequence ID" value="NZ_BMSI01000001.1"/>
</dbReference>
<name>A0ABQ3RS54_9ACTN</name>
<feature type="compositionally biased region" description="Low complexity" evidence="1">
    <location>
        <begin position="35"/>
        <end position="67"/>
    </location>
</feature>
<reference evidence="4" key="1">
    <citation type="submission" date="2023-07" db="EMBL/GenBank/DDBJ databases">
        <title>Whole genome shotgun sequence of Streptomyces cacaoi subsp. asoensis NBRC 13813.</title>
        <authorList>
            <person name="Komaki H."/>
            <person name="Tamura T."/>
        </authorList>
    </citation>
    <scope>NUCLEOTIDE SEQUENCE [LARGE SCALE GENOMIC DNA]</scope>
    <source>
        <strain evidence="4">NBRC 13813</strain>
    </source>
</reference>
<evidence type="ECO:0000313" key="3">
    <source>
        <dbReference type="EMBL" id="GHI58622.1"/>
    </source>
</evidence>
<sequence>MSPRSGPALTHGAGWLFADLLLVVALVVLGGQWTPGDDGTPGPGEASAPSPSPGTASAGASPTAKPGLDPDSEEFDVRTDAVALRAGKAAAERAVREQVTAHIKDYPGRTAAMVIVWGTAASCGTCPVTDDASRAYAHAVATRLTSIAPGFFPPYDADIIRSYRNTSSDRAAGTATVELFFLRT</sequence>
<evidence type="ECO:0008006" key="5">
    <source>
        <dbReference type="Google" id="ProtNLM"/>
    </source>
</evidence>
<gene>
    <name evidence="3" type="ORF">Saso_02720</name>
</gene>
<feature type="region of interest" description="Disordered" evidence="1">
    <location>
        <begin position="35"/>
        <end position="73"/>
    </location>
</feature>
<evidence type="ECO:0000256" key="2">
    <source>
        <dbReference type="SAM" id="Phobius"/>
    </source>
</evidence>
<protein>
    <recommendedName>
        <fullName evidence="5">Lipoprotein</fullName>
    </recommendedName>
</protein>
<dbReference type="Proteomes" id="UP000649259">
    <property type="component" value="Unassembled WGS sequence"/>
</dbReference>
<evidence type="ECO:0000313" key="4">
    <source>
        <dbReference type="Proteomes" id="UP000649259"/>
    </source>
</evidence>
<keyword evidence="2" id="KW-1133">Transmembrane helix</keyword>
<feature type="transmembrane region" description="Helical" evidence="2">
    <location>
        <begin position="12"/>
        <end position="33"/>
    </location>
</feature>
<accession>A0ABQ3RS54</accession>
<dbReference type="GeneID" id="91468210"/>
<organism evidence="3 4">
    <name type="scientific">Streptomyces asoensis</name>
    <dbReference type="NCBI Taxonomy" id="249586"/>
    <lineage>
        <taxon>Bacteria</taxon>
        <taxon>Bacillati</taxon>
        <taxon>Actinomycetota</taxon>
        <taxon>Actinomycetes</taxon>
        <taxon>Kitasatosporales</taxon>
        <taxon>Streptomycetaceae</taxon>
        <taxon>Streptomyces</taxon>
    </lineage>
</organism>
<comment type="caution">
    <text evidence="3">The sequence shown here is derived from an EMBL/GenBank/DDBJ whole genome shotgun (WGS) entry which is preliminary data.</text>
</comment>